<dbReference type="Pfam" id="PF00440">
    <property type="entry name" value="TetR_N"/>
    <property type="match status" value="1"/>
</dbReference>
<dbReference type="PANTHER" id="PTHR30055:SF238">
    <property type="entry name" value="MYCOFACTOCIN BIOSYNTHESIS TRANSCRIPTIONAL REGULATOR MFTR-RELATED"/>
    <property type="match status" value="1"/>
</dbReference>
<protein>
    <recommendedName>
        <fullName evidence="5">HTH tetR-type domain-containing protein</fullName>
    </recommendedName>
</protein>
<evidence type="ECO:0000259" key="5">
    <source>
        <dbReference type="PROSITE" id="PS50977"/>
    </source>
</evidence>
<accession>A0A101P228</accession>
<evidence type="ECO:0000256" key="2">
    <source>
        <dbReference type="ARBA" id="ARBA00023125"/>
    </source>
</evidence>
<evidence type="ECO:0000256" key="4">
    <source>
        <dbReference type="PROSITE-ProRule" id="PRU00335"/>
    </source>
</evidence>
<dbReference type="PANTHER" id="PTHR30055">
    <property type="entry name" value="HTH-TYPE TRANSCRIPTIONAL REGULATOR RUTR"/>
    <property type="match status" value="1"/>
</dbReference>
<organism evidence="6 7">
    <name type="scientific">Streptomyces yokosukanensis</name>
    <dbReference type="NCBI Taxonomy" id="67386"/>
    <lineage>
        <taxon>Bacteria</taxon>
        <taxon>Bacillati</taxon>
        <taxon>Actinomycetota</taxon>
        <taxon>Actinomycetes</taxon>
        <taxon>Kitasatosporales</taxon>
        <taxon>Streptomycetaceae</taxon>
        <taxon>Streptomyces</taxon>
    </lineage>
</organism>
<gene>
    <name evidence="6" type="ORF">AQI95_23705</name>
</gene>
<dbReference type="Pfam" id="PF17754">
    <property type="entry name" value="TetR_C_14"/>
    <property type="match status" value="1"/>
</dbReference>
<dbReference type="AlphaFoldDB" id="A0A101P228"/>
<keyword evidence="3" id="KW-0804">Transcription</keyword>
<name>A0A101P228_9ACTN</name>
<evidence type="ECO:0000256" key="3">
    <source>
        <dbReference type="ARBA" id="ARBA00023163"/>
    </source>
</evidence>
<reference evidence="6 7" key="1">
    <citation type="submission" date="2015-10" db="EMBL/GenBank/DDBJ databases">
        <title>Draft genome sequence of Streptomyces yokosukanensis DSM 40224, type strain for the species Streptomyces yokosukanensis.</title>
        <authorList>
            <person name="Ruckert C."/>
            <person name="Winkler A."/>
            <person name="Kalinowski J."/>
            <person name="Kampfer P."/>
            <person name="Glaeser S."/>
        </authorList>
    </citation>
    <scope>NUCLEOTIDE SEQUENCE [LARGE SCALE GENOMIC DNA]</scope>
    <source>
        <strain evidence="6 7">DSM 40224</strain>
    </source>
</reference>
<dbReference type="InterPro" id="IPR001647">
    <property type="entry name" value="HTH_TetR"/>
</dbReference>
<evidence type="ECO:0000313" key="6">
    <source>
        <dbReference type="EMBL" id="KUN03500.1"/>
    </source>
</evidence>
<dbReference type="PROSITE" id="PS50977">
    <property type="entry name" value="HTH_TETR_2"/>
    <property type="match status" value="1"/>
</dbReference>
<dbReference type="STRING" id="67386.AQI95_23705"/>
<keyword evidence="7" id="KW-1185">Reference proteome</keyword>
<comment type="caution">
    <text evidence="6">The sequence shown here is derived from an EMBL/GenBank/DDBJ whole genome shotgun (WGS) entry which is preliminary data.</text>
</comment>
<dbReference type="GO" id="GO:0000976">
    <property type="term" value="F:transcription cis-regulatory region binding"/>
    <property type="evidence" value="ECO:0007669"/>
    <property type="project" value="TreeGrafter"/>
</dbReference>
<sequence>MVTAPNGVPAPGLRERKKSATRAALSQAALRLAVEHGWEKVRVEDIAAAAGVSPRTFNNYFPSKEAAVLATHAERAERIVEALRARPEQEPLWDALTHAFLDSFRADGPDPSALQRIRLAMDHTQLAAAQLRFEAEAAATLGAEIARRTGTDAERDLYPRLAATLAITTSRLAFEHWVASASATPALEAVQQALDRVRVMP</sequence>
<keyword evidence="1" id="KW-0805">Transcription regulation</keyword>
<dbReference type="EMBL" id="LMWN01000033">
    <property type="protein sequence ID" value="KUN03500.1"/>
    <property type="molecule type" value="Genomic_DNA"/>
</dbReference>
<dbReference type="SUPFAM" id="SSF46689">
    <property type="entry name" value="Homeodomain-like"/>
    <property type="match status" value="1"/>
</dbReference>
<dbReference type="Proteomes" id="UP000053127">
    <property type="component" value="Unassembled WGS sequence"/>
</dbReference>
<dbReference type="InterPro" id="IPR041347">
    <property type="entry name" value="MftR_C"/>
</dbReference>
<dbReference type="InterPro" id="IPR050109">
    <property type="entry name" value="HTH-type_TetR-like_transc_reg"/>
</dbReference>
<feature type="domain" description="HTH tetR-type" evidence="5">
    <location>
        <begin position="19"/>
        <end position="79"/>
    </location>
</feature>
<dbReference type="InterPro" id="IPR009057">
    <property type="entry name" value="Homeodomain-like_sf"/>
</dbReference>
<dbReference type="GO" id="GO:0003700">
    <property type="term" value="F:DNA-binding transcription factor activity"/>
    <property type="evidence" value="ECO:0007669"/>
    <property type="project" value="TreeGrafter"/>
</dbReference>
<evidence type="ECO:0000313" key="7">
    <source>
        <dbReference type="Proteomes" id="UP000053127"/>
    </source>
</evidence>
<proteinExistence type="predicted"/>
<dbReference type="Gene3D" id="1.10.357.10">
    <property type="entry name" value="Tetracycline Repressor, domain 2"/>
    <property type="match status" value="1"/>
</dbReference>
<evidence type="ECO:0000256" key="1">
    <source>
        <dbReference type="ARBA" id="ARBA00023015"/>
    </source>
</evidence>
<dbReference type="OrthoDB" id="8688418at2"/>
<keyword evidence="2 4" id="KW-0238">DNA-binding</keyword>
<dbReference type="Gene3D" id="1.10.10.60">
    <property type="entry name" value="Homeodomain-like"/>
    <property type="match status" value="1"/>
</dbReference>
<dbReference type="RefSeq" id="WP_067127140.1">
    <property type="nucleotide sequence ID" value="NZ_JBFACD010000002.1"/>
</dbReference>
<feature type="DNA-binding region" description="H-T-H motif" evidence="4">
    <location>
        <begin position="42"/>
        <end position="61"/>
    </location>
</feature>